<evidence type="ECO:0000313" key="2">
    <source>
        <dbReference type="EMBL" id="ACP55437.1"/>
    </source>
</evidence>
<feature type="transmembrane region" description="Helical" evidence="1">
    <location>
        <begin position="20"/>
        <end position="36"/>
    </location>
</feature>
<dbReference type="HOGENOM" id="CLU_1465177_0_0_2"/>
<keyword evidence="1" id="KW-1133">Transmembrane helix</keyword>
<keyword evidence="1" id="KW-0812">Transmembrane</keyword>
<protein>
    <recommendedName>
        <fullName evidence="4">Peptidase M48 domain-containing protein</fullName>
    </recommendedName>
</protein>
<evidence type="ECO:0000256" key="1">
    <source>
        <dbReference type="SAM" id="Phobius"/>
    </source>
</evidence>
<dbReference type="AlphaFoldDB" id="C3N612"/>
<evidence type="ECO:0000313" key="3">
    <source>
        <dbReference type="Proteomes" id="UP000002307"/>
    </source>
</evidence>
<gene>
    <name evidence="2" type="ordered locus">M1627_1553</name>
</gene>
<keyword evidence="1" id="KW-0472">Membrane</keyword>
<dbReference type="Proteomes" id="UP000002307">
    <property type="component" value="Chromosome"/>
</dbReference>
<evidence type="ECO:0008006" key="4">
    <source>
        <dbReference type="Google" id="ProtNLM"/>
    </source>
</evidence>
<dbReference type="KEGG" id="sim:M1627_1553"/>
<dbReference type="EMBL" id="CP001401">
    <property type="protein sequence ID" value="ACP55437.1"/>
    <property type="molecule type" value="Genomic_DNA"/>
</dbReference>
<name>C3N612_SACI3</name>
<feature type="transmembrane region" description="Helical" evidence="1">
    <location>
        <begin position="124"/>
        <end position="140"/>
    </location>
</feature>
<sequence>MVWKTHFPSFLNMIKNGMQWELVLATYIITIAYLLTKSERAAYREIKSSQCLRKTVYNLEYYECTADEYYAYKTLDGKMILFKGNMEDKHAYYHELGHLIYDTFWLDAVLGAALLIPLMLLPTPWAWIGALIVYIAAKWVKKNEERRADIFAYEMTKQKFTPTKLEKNKVILLLRWLFWSHSPDRVRIMNEYYKKEIPLIKLFFKSIFS</sequence>
<proteinExistence type="predicted"/>
<accession>C3N612</accession>
<reference evidence="2 3" key="1">
    <citation type="journal article" date="2009" name="Proc. Natl. Acad. Sci. U.S.A.">
        <title>Biogeography of the Sulfolobus islandicus pan-genome.</title>
        <authorList>
            <person name="Reno M.L."/>
            <person name="Held N.L."/>
            <person name="Fields C.J."/>
            <person name="Burke P.V."/>
            <person name="Whitaker R.J."/>
        </authorList>
    </citation>
    <scope>NUCLEOTIDE SEQUENCE [LARGE SCALE GENOMIC DNA]</scope>
    <source>
        <strain evidence="2 3">M.16.27</strain>
    </source>
</reference>
<organism evidence="2 3">
    <name type="scientific">Saccharolobus islandicus (strain M.16.27)</name>
    <name type="common">Sulfolobus islandicus</name>
    <dbReference type="NCBI Taxonomy" id="427318"/>
    <lineage>
        <taxon>Archaea</taxon>
        <taxon>Thermoproteota</taxon>
        <taxon>Thermoprotei</taxon>
        <taxon>Sulfolobales</taxon>
        <taxon>Sulfolobaceae</taxon>
        <taxon>Saccharolobus</taxon>
    </lineage>
</organism>